<feature type="transmembrane region" description="Helical" evidence="6">
    <location>
        <begin position="6"/>
        <end position="26"/>
    </location>
</feature>
<evidence type="ECO:0000256" key="2">
    <source>
        <dbReference type="ARBA" id="ARBA00022737"/>
    </source>
</evidence>
<keyword evidence="6" id="KW-0472">Membrane</keyword>
<dbReference type="NCBIfam" id="TIGR03142">
    <property type="entry name" value="cytochro_ccmI"/>
    <property type="match status" value="1"/>
</dbReference>
<keyword evidence="2" id="KW-0677">Repeat</keyword>
<dbReference type="Pfam" id="PF23892">
    <property type="entry name" value="Ig_CycH"/>
    <property type="match status" value="1"/>
</dbReference>
<keyword evidence="6" id="KW-0812">Transmembrane</keyword>
<reference evidence="10" key="1">
    <citation type="submission" date="2016-11" db="EMBL/GenBank/DDBJ databases">
        <authorList>
            <person name="Varghese N."/>
            <person name="Submissions S."/>
        </authorList>
    </citation>
    <scope>NUCLEOTIDE SEQUENCE [LARGE SCALE GENOMIC DNA]</scope>
    <source>
        <strain evidence="10">CGMCC 1.8995</strain>
    </source>
</reference>
<proteinExistence type="predicted"/>
<evidence type="ECO:0000313" key="10">
    <source>
        <dbReference type="Proteomes" id="UP000184520"/>
    </source>
</evidence>
<dbReference type="OrthoDB" id="9776053at2"/>
<dbReference type="Proteomes" id="UP000184520">
    <property type="component" value="Unassembled WGS sequence"/>
</dbReference>
<dbReference type="EMBL" id="FQWD01000004">
    <property type="protein sequence ID" value="SHG63339.1"/>
    <property type="molecule type" value="Genomic_DNA"/>
</dbReference>
<keyword evidence="3" id="KW-0201">Cytochrome c-type biogenesis</keyword>
<evidence type="ECO:0000256" key="5">
    <source>
        <dbReference type="PROSITE-ProRule" id="PRU00339"/>
    </source>
</evidence>
<dbReference type="InterPro" id="IPR011990">
    <property type="entry name" value="TPR-like_helical_dom_sf"/>
</dbReference>
<feature type="domain" description="Cytochrome c-type biogenesis protein H Ig-like" evidence="7">
    <location>
        <begin position="301"/>
        <end position="408"/>
    </location>
</feature>
<protein>
    <submittedName>
        <fullName evidence="9">Cytochrome c-type biogenesis protein CcmI</fullName>
    </submittedName>
</protein>
<gene>
    <name evidence="9" type="ORF">SAMN05216361_2627</name>
</gene>
<name>A0A1M5LF62_9ALTE</name>
<keyword evidence="6" id="KW-1133">Transmembrane helix</keyword>
<dbReference type="InterPro" id="IPR056412">
    <property type="entry name" value="Ig_CycH"/>
</dbReference>
<dbReference type="STRING" id="634436.SAMN05216361_2627"/>
<dbReference type="PANTHER" id="PTHR47870:SF1">
    <property type="entry name" value="CYTOCHROME C-TYPE BIOGENESIS PROTEIN CCMH"/>
    <property type="match status" value="1"/>
</dbReference>
<evidence type="ECO:0000256" key="4">
    <source>
        <dbReference type="ARBA" id="ARBA00022803"/>
    </source>
</evidence>
<dbReference type="GO" id="GO:0030313">
    <property type="term" value="C:cell envelope"/>
    <property type="evidence" value="ECO:0007669"/>
    <property type="project" value="UniProtKB-SubCell"/>
</dbReference>
<sequence length="413" mass="44822">MSWLEFGLSVAALVAVLLIVIALPWFRRGAEQENVSSANVSVVKQRLAELEREVSEGLLTEQDMRQASDEIKVALVDEAQEENRSVTSGGLVLLLGALVALGVGGWAYSQANNLERLQATQEAIDALPGLSTKVAQGNGENFTPKDFQQLTLAIRKRLQMEPEDGQGWMYLGRIWMALDQQDQAFAAYEKAIHYAPGDSNVRTNYARALMASDDKGRLQSARQLLSSLLQDEPDNSNLVLMLAVVAGRLGDEAVLASNLNKLDGLLPADNPLMVQLQSRLTQLRGETPESASEAQQLTGFNIEISISDELAAKLPENGFLFVFAQDANSDNRMPAAVLRMPLSTLPATVTLTQENAMTPNYSLAQLSEVKLMARVSADQEAPAVTGDLEGVMNSEVVQGNILDATIVINKEIM</sequence>
<keyword evidence="4 5" id="KW-0802">TPR repeat</keyword>
<dbReference type="InterPro" id="IPR056413">
    <property type="entry name" value="TPR_CcmH_CycH"/>
</dbReference>
<dbReference type="SUPFAM" id="SSF48452">
    <property type="entry name" value="TPR-like"/>
    <property type="match status" value="1"/>
</dbReference>
<organism evidence="9 10">
    <name type="scientific">Marisediminitalea aggregata</name>
    <dbReference type="NCBI Taxonomy" id="634436"/>
    <lineage>
        <taxon>Bacteria</taxon>
        <taxon>Pseudomonadati</taxon>
        <taxon>Pseudomonadota</taxon>
        <taxon>Gammaproteobacteria</taxon>
        <taxon>Alteromonadales</taxon>
        <taxon>Alteromonadaceae</taxon>
        <taxon>Marisediminitalea</taxon>
    </lineage>
</organism>
<dbReference type="PROSITE" id="PS50005">
    <property type="entry name" value="TPR"/>
    <property type="match status" value="1"/>
</dbReference>
<evidence type="ECO:0000259" key="8">
    <source>
        <dbReference type="Pfam" id="PF23914"/>
    </source>
</evidence>
<feature type="transmembrane region" description="Helical" evidence="6">
    <location>
        <begin position="90"/>
        <end position="108"/>
    </location>
</feature>
<dbReference type="InterPro" id="IPR017560">
    <property type="entry name" value="Cyt_c_biogenesis_CcmI"/>
</dbReference>
<feature type="domain" description="Cytochrome c-type biogenesis protein H TPR" evidence="8">
    <location>
        <begin position="117"/>
        <end position="271"/>
    </location>
</feature>
<dbReference type="Gene3D" id="1.25.40.10">
    <property type="entry name" value="Tetratricopeptide repeat domain"/>
    <property type="match status" value="1"/>
</dbReference>
<dbReference type="InterPro" id="IPR051263">
    <property type="entry name" value="C-type_cytochrome_biogenesis"/>
</dbReference>
<evidence type="ECO:0000256" key="6">
    <source>
        <dbReference type="SAM" id="Phobius"/>
    </source>
</evidence>
<dbReference type="RefSeq" id="WP_073323159.1">
    <property type="nucleotide sequence ID" value="NZ_FQWD01000004.1"/>
</dbReference>
<evidence type="ECO:0000313" key="9">
    <source>
        <dbReference type="EMBL" id="SHG63339.1"/>
    </source>
</evidence>
<feature type="repeat" description="TPR" evidence="5">
    <location>
        <begin position="165"/>
        <end position="198"/>
    </location>
</feature>
<comment type="subcellular location">
    <subcellularLocation>
        <location evidence="1">Cell envelope</location>
    </subcellularLocation>
</comment>
<dbReference type="GO" id="GO:0017004">
    <property type="term" value="P:cytochrome complex assembly"/>
    <property type="evidence" value="ECO:0007669"/>
    <property type="project" value="UniProtKB-KW"/>
</dbReference>
<accession>A0A1M5LF62</accession>
<evidence type="ECO:0000256" key="1">
    <source>
        <dbReference type="ARBA" id="ARBA00004196"/>
    </source>
</evidence>
<keyword evidence="10" id="KW-1185">Reference proteome</keyword>
<evidence type="ECO:0000259" key="7">
    <source>
        <dbReference type="Pfam" id="PF23892"/>
    </source>
</evidence>
<evidence type="ECO:0000256" key="3">
    <source>
        <dbReference type="ARBA" id="ARBA00022748"/>
    </source>
</evidence>
<dbReference type="InterPro" id="IPR019734">
    <property type="entry name" value="TPR_rpt"/>
</dbReference>
<dbReference type="PANTHER" id="PTHR47870">
    <property type="entry name" value="CYTOCHROME C-TYPE BIOGENESIS PROTEIN CCMH"/>
    <property type="match status" value="1"/>
</dbReference>
<dbReference type="AlphaFoldDB" id="A0A1M5LF62"/>
<dbReference type="Pfam" id="PF23914">
    <property type="entry name" value="TPR_CcmH_CycH"/>
    <property type="match status" value="1"/>
</dbReference>